<dbReference type="RefSeq" id="WP_101264444.1">
    <property type="nucleotide sequence ID" value="NZ_NWTK01000002.1"/>
</dbReference>
<reference evidence="2 3" key="1">
    <citation type="submission" date="2017-09" db="EMBL/GenBank/DDBJ databases">
        <title>Biodiversity and function of Thalassospira species in the particle-attached aromatic-hydrocarbon-degrading consortia from the surface seawater of the South China Sea.</title>
        <authorList>
            <person name="Dong C."/>
            <person name="Liu R."/>
            <person name="Shao Z."/>
        </authorList>
    </citation>
    <scope>NUCLEOTIDE SEQUENCE [LARGE SCALE GENOMIC DNA]</scope>
    <source>
        <strain evidence="2 3">CSC1P2</strain>
    </source>
</reference>
<protein>
    <submittedName>
        <fullName evidence="2">Uncharacterized protein</fullName>
    </submittedName>
</protein>
<dbReference type="EMBL" id="NWTK01000002">
    <property type="protein sequence ID" value="PKR55395.1"/>
    <property type="molecule type" value="Genomic_DNA"/>
</dbReference>
<keyword evidence="1" id="KW-0812">Transmembrane</keyword>
<keyword evidence="1" id="KW-0472">Membrane</keyword>
<dbReference type="Proteomes" id="UP000233597">
    <property type="component" value="Unassembled WGS sequence"/>
</dbReference>
<sequence length="92" mass="10951">MDNETIRWLLGVAVTLNLTLFGWVFKRQNDNMKDSAESRSKMWAALNRLNEKHHELERRMLESMATKQDLREAEQRITSTITSLFKQLENRQ</sequence>
<accession>A0A2N3KXT6</accession>
<proteinExistence type="predicted"/>
<keyword evidence="1" id="KW-1133">Transmembrane helix</keyword>
<comment type="caution">
    <text evidence="2">The sequence shown here is derived from an EMBL/GenBank/DDBJ whole genome shotgun (WGS) entry which is preliminary data.</text>
</comment>
<dbReference type="OrthoDB" id="9969336at2"/>
<feature type="transmembrane region" description="Helical" evidence="1">
    <location>
        <begin position="6"/>
        <end position="25"/>
    </location>
</feature>
<name>A0A2N3KXT6_9PROT</name>
<evidence type="ECO:0000256" key="1">
    <source>
        <dbReference type="SAM" id="Phobius"/>
    </source>
</evidence>
<evidence type="ECO:0000313" key="2">
    <source>
        <dbReference type="EMBL" id="PKR55395.1"/>
    </source>
</evidence>
<organism evidence="2 3">
    <name type="scientific">Thalassospira marina</name>
    <dbReference type="NCBI Taxonomy" id="2048283"/>
    <lineage>
        <taxon>Bacteria</taxon>
        <taxon>Pseudomonadati</taxon>
        <taxon>Pseudomonadota</taxon>
        <taxon>Alphaproteobacteria</taxon>
        <taxon>Rhodospirillales</taxon>
        <taxon>Thalassospiraceae</taxon>
        <taxon>Thalassospira</taxon>
    </lineage>
</organism>
<dbReference type="AlphaFoldDB" id="A0A2N3KXT6"/>
<evidence type="ECO:0000313" key="3">
    <source>
        <dbReference type="Proteomes" id="UP000233597"/>
    </source>
</evidence>
<gene>
    <name evidence="2" type="ORF">COO20_04290</name>
</gene>